<evidence type="ECO:0000259" key="2">
    <source>
        <dbReference type="Pfam" id="PF02470"/>
    </source>
</evidence>
<dbReference type="EMBL" id="JACHMO010000001">
    <property type="protein sequence ID" value="MBB5806233.1"/>
    <property type="molecule type" value="Genomic_DNA"/>
</dbReference>
<gene>
    <name evidence="4" type="ORF">F4560_006001</name>
</gene>
<dbReference type="Pfam" id="PF11887">
    <property type="entry name" value="Mce4_CUP1"/>
    <property type="match status" value="1"/>
</dbReference>
<feature type="compositionally biased region" description="Low complexity" evidence="1">
    <location>
        <begin position="367"/>
        <end position="377"/>
    </location>
</feature>
<keyword evidence="5" id="KW-1185">Reference proteome</keyword>
<dbReference type="Proteomes" id="UP000552097">
    <property type="component" value="Unassembled WGS sequence"/>
</dbReference>
<name>A0A7W9M3S5_9PSEU</name>
<dbReference type="Pfam" id="PF02470">
    <property type="entry name" value="MlaD"/>
    <property type="match status" value="1"/>
</dbReference>
<dbReference type="PANTHER" id="PTHR33371:SF16">
    <property type="entry name" value="MCE-FAMILY PROTEIN MCE3F"/>
    <property type="match status" value="1"/>
</dbReference>
<dbReference type="NCBIfam" id="TIGR00996">
    <property type="entry name" value="Mtu_fam_mce"/>
    <property type="match status" value="1"/>
</dbReference>
<dbReference type="AlphaFoldDB" id="A0A7W9M3S5"/>
<accession>A0A7W9M3S5</accession>
<sequence>MIPGKIKVQIGAFVLIALLGVSYVGARYVGLGRLFGETGYVVTMQLADSGGVFTNAEVTYRGVAVGRVGQMRLTADGLEIDLDLDPGAPDIPADLEAVVANRSAVGEQFVDLRPRGEGGPYLQAGAVIPRSATRTPPPVDTLLTNLDSFAKSVPTESLRTVVDELDLAFNGTGPDLQVLLDNTRTFTQAATEHLPQTKALINDGLVVLNTQAAQGSAIRSFSTDLRALAEQFKNSDADIRRLIAVSPQAAEQMSALLQESGSNLGVVFANLLTTANILVTRLDGLEQISVTYPIVVGGGFTVAKGDGTGAHFGLALNVFDPPPCTVGYEGTPIRAGTDSAPVGLNTQAYCALARGSATSVRGAQNAPYGGTPGTPTGDATSQPGAEPGANPDTGRAAEVPVLTSLGQLLGLPG</sequence>
<dbReference type="InterPro" id="IPR005693">
    <property type="entry name" value="Mce"/>
</dbReference>
<feature type="domain" description="Mammalian cell entry C-terminal" evidence="3">
    <location>
        <begin position="122"/>
        <end position="282"/>
    </location>
</feature>
<feature type="region of interest" description="Disordered" evidence="1">
    <location>
        <begin position="361"/>
        <end position="399"/>
    </location>
</feature>
<dbReference type="RefSeq" id="WP_184925539.1">
    <property type="nucleotide sequence ID" value="NZ_JACHMO010000001.1"/>
</dbReference>
<comment type="caution">
    <text evidence="4">The sequence shown here is derived from an EMBL/GenBank/DDBJ whole genome shotgun (WGS) entry which is preliminary data.</text>
</comment>
<evidence type="ECO:0000313" key="4">
    <source>
        <dbReference type="EMBL" id="MBB5806233.1"/>
    </source>
</evidence>
<dbReference type="InterPro" id="IPR003399">
    <property type="entry name" value="Mce/MlaD"/>
</dbReference>
<proteinExistence type="predicted"/>
<reference evidence="4 5" key="1">
    <citation type="submission" date="2020-08" db="EMBL/GenBank/DDBJ databases">
        <title>Sequencing the genomes of 1000 actinobacteria strains.</title>
        <authorList>
            <person name="Klenk H.-P."/>
        </authorList>
    </citation>
    <scope>NUCLEOTIDE SEQUENCE [LARGE SCALE GENOMIC DNA]</scope>
    <source>
        <strain evidence="4 5">DSM 45486</strain>
    </source>
</reference>
<evidence type="ECO:0000259" key="3">
    <source>
        <dbReference type="Pfam" id="PF11887"/>
    </source>
</evidence>
<dbReference type="GO" id="GO:0005576">
    <property type="term" value="C:extracellular region"/>
    <property type="evidence" value="ECO:0007669"/>
    <property type="project" value="TreeGrafter"/>
</dbReference>
<dbReference type="PANTHER" id="PTHR33371">
    <property type="entry name" value="INTERMEMBRANE PHOSPHOLIPID TRANSPORT SYSTEM BINDING PROTEIN MLAD-RELATED"/>
    <property type="match status" value="1"/>
</dbReference>
<evidence type="ECO:0000313" key="5">
    <source>
        <dbReference type="Proteomes" id="UP000552097"/>
    </source>
</evidence>
<protein>
    <submittedName>
        <fullName evidence="4">Phospholipid/cholesterol/gamma-HCH transport system substrate-binding protein</fullName>
    </submittedName>
</protein>
<feature type="domain" description="Mce/MlaD" evidence="2">
    <location>
        <begin position="39"/>
        <end position="114"/>
    </location>
</feature>
<evidence type="ECO:0000256" key="1">
    <source>
        <dbReference type="SAM" id="MobiDB-lite"/>
    </source>
</evidence>
<dbReference type="InterPro" id="IPR024516">
    <property type="entry name" value="Mce_C"/>
</dbReference>
<dbReference type="InterPro" id="IPR052336">
    <property type="entry name" value="MlaD_Phospholipid_Transporter"/>
</dbReference>
<organism evidence="4 5">
    <name type="scientific">Saccharothrix ecbatanensis</name>
    <dbReference type="NCBI Taxonomy" id="1105145"/>
    <lineage>
        <taxon>Bacteria</taxon>
        <taxon>Bacillati</taxon>
        <taxon>Actinomycetota</taxon>
        <taxon>Actinomycetes</taxon>
        <taxon>Pseudonocardiales</taxon>
        <taxon>Pseudonocardiaceae</taxon>
        <taxon>Saccharothrix</taxon>
    </lineage>
</organism>